<feature type="compositionally biased region" description="Low complexity" evidence="1">
    <location>
        <begin position="73"/>
        <end position="87"/>
    </location>
</feature>
<keyword evidence="3" id="KW-1185">Reference proteome</keyword>
<feature type="region of interest" description="Disordered" evidence="1">
    <location>
        <begin position="43"/>
        <end position="95"/>
    </location>
</feature>
<dbReference type="EMBL" id="UZAN01083038">
    <property type="protein sequence ID" value="VDP96762.1"/>
    <property type="molecule type" value="Genomic_DNA"/>
</dbReference>
<evidence type="ECO:0000256" key="1">
    <source>
        <dbReference type="SAM" id="MobiDB-lite"/>
    </source>
</evidence>
<dbReference type="OrthoDB" id="6355676at2759"/>
<dbReference type="Proteomes" id="UP000272942">
    <property type="component" value="Unassembled WGS sequence"/>
</dbReference>
<gene>
    <name evidence="2" type="ORF">ECPE_LOCUS18602</name>
</gene>
<sequence length="128" mass="13386">MKPGLILDEKAKHERREKITRNRLTRSGALIGSSSSLSSVSLPAAVSAAAPLPPPNINLKPDSSSNGNSFLLSTPDPTGIDTGTDSSHSLGESFDRMLSPSASCTGLQLGGPTSTDHWRTYFDGSVGF</sequence>
<feature type="region of interest" description="Disordered" evidence="1">
    <location>
        <begin position="1"/>
        <end position="21"/>
    </location>
</feature>
<evidence type="ECO:0000313" key="2">
    <source>
        <dbReference type="EMBL" id="VDP96762.1"/>
    </source>
</evidence>
<dbReference type="WBParaSite" id="ECPE_0001865201-mRNA-1">
    <property type="protein sequence ID" value="ECPE_0001865201-mRNA-1"/>
    <property type="gene ID" value="ECPE_0001865201"/>
</dbReference>
<feature type="compositionally biased region" description="Basic and acidic residues" evidence="1">
    <location>
        <begin position="7"/>
        <end position="20"/>
    </location>
</feature>
<evidence type="ECO:0000313" key="3">
    <source>
        <dbReference type="Proteomes" id="UP000272942"/>
    </source>
</evidence>
<reference evidence="2 3" key="2">
    <citation type="submission" date="2018-11" db="EMBL/GenBank/DDBJ databases">
        <authorList>
            <consortium name="Pathogen Informatics"/>
        </authorList>
    </citation>
    <scope>NUCLEOTIDE SEQUENCE [LARGE SCALE GENOMIC DNA]</scope>
    <source>
        <strain evidence="2 3">Egypt</strain>
    </source>
</reference>
<reference evidence="4" key="1">
    <citation type="submission" date="2016-06" db="UniProtKB">
        <authorList>
            <consortium name="WormBaseParasite"/>
        </authorList>
    </citation>
    <scope>IDENTIFICATION</scope>
</reference>
<evidence type="ECO:0000313" key="4">
    <source>
        <dbReference type="WBParaSite" id="ECPE_0001865201-mRNA-1"/>
    </source>
</evidence>
<name>A0A183BHB7_9TREM</name>
<protein>
    <submittedName>
        <fullName evidence="4">IBB domain-containing protein</fullName>
    </submittedName>
</protein>
<organism evidence="4">
    <name type="scientific">Echinostoma caproni</name>
    <dbReference type="NCBI Taxonomy" id="27848"/>
    <lineage>
        <taxon>Eukaryota</taxon>
        <taxon>Metazoa</taxon>
        <taxon>Spiralia</taxon>
        <taxon>Lophotrochozoa</taxon>
        <taxon>Platyhelminthes</taxon>
        <taxon>Trematoda</taxon>
        <taxon>Digenea</taxon>
        <taxon>Plagiorchiida</taxon>
        <taxon>Echinostomata</taxon>
        <taxon>Echinostomatoidea</taxon>
        <taxon>Echinostomatidae</taxon>
        <taxon>Echinostoma</taxon>
    </lineage>
</organism>
<dbReference type="AlphaFoldDB" id="A0A183BHB7"/>
<feature type="compositionally biased region" description="Polar residues" evidence="1">
    <location>
        <begin position="61"/>
        <end position="72"/>
    </location>
</feature>
<proteinExistence type="predicted"/>
<accession>A0A183BHB7</accession>